<dbReference type="PROSITE" id="PS51257">
    <property type="entry name" value="PROKAR_LIPOPROTEIN"/>
    <property type="match status" value="1"/>
</dbReference>
<gene>
    <name evidence="13" type="primary">Slc25a43</name>
    <name evidence="13" type="ORF">GTO95_0011723</name>
</gene>
<organism evidence="13 14">
    <name type="scientific">Atractosteus spatula</name>
    <name type="common">Alligator gar</name>
    <name type="synonym">Lepisosteus spatula</name>
    <dbReference type="NCBI Taxonomy" id="7917"/>
    <lineage>
        <taxon>Eukaryota</taxon>
        <taxon>Metazoa</taxon>
        <taxon>Chordata</taxon>
        <taxon>Craniata</taxon>
        <taxon>Vertebrata</taxon>
        <taxon>Euteleostomi</taxon>
        <taxon>Actinopterygii</taxon>
        <taxon>Neopterygii</taxon>
        <taxon>Holostei</taxon>
        <taxon>Semionotiformes</taxon>
        <taxon>Lepisosteidae</taxon>
        <taxon>Atractosteus</taxon>
    </lineage>
</organism>
<dbReference type="PANTHER" id="PTHR45624">
    <property type="entry name" value="MITOCHONDRIAL BASIC AMINO ACIDS TRANSPORTER-RELATED"/>
    <property type="match status" value="1"/>
</dbReference>
<comment type="similarity">
    <text evidence="2 10">Belongs to the mitochondrial carrier (TC 2.A.29) family.</text>
</comment>
<evidence type="ECO:0000256" key="12">
    <source>
        <dbReference type="SAM" id="SignalP"/>
    </source>
</evidence>
<keyword evidence="4 9" id="KW-0812">Transmembrane</keyword>
<dbReference type="PRINTS" id="PR00926">
    <property type="entry name" value="MITOCARRIER"/>
</dbReference>
<feature type="non-terminal residue" evidence="13">
    <location>
        <position position="1"/>
    </location>
</feature>
<comment type="subcellular location">
    <subcellularLocation>
        <location evidence="1">Mitochondrion membrane</location>
        <topology evidence="1">Multi-pass membrane protein</topology>
    </subcellularLocation>
</comment>
<feature type="repeat" description="Solcar" evidence="9">
    <location>
        <begin position="154"/>
        <end position="248"/>
    </location>
</feature>
<dbReference type="GO" id="GO:0022857">
    <property type="term" value="F:transmembrane transporter activity"/>
    <property type="evidence" value="ECO:0007669"/>
    <property type="project" value="TreeGrafter"/>
</dbReference>
<evidence type="ECO:0000256" key="10">
    <source>
        <dbReference type="RuleBase" id="RU000488"/>
    </source>
</evidence>
<feature type="non-terminal residue" evidence="13">
    <location>
        <position position="298"/>
    </location>
</feature>
<feature type="repeat" description="Solcar" evidence="9">
    <location>
        <begin position="59"/>
        <end position="146"/>
    </location>
</feature>
<evidence type="ECO:0000256" key="2">
    <source>
        <dbReference type="ARBA" id="ARBA00006375"/>
    </source>
</evidence>
<sequence length="298" mass="32510">MSFPAKACCASPGAGVWPLVFLGVWQACEEEGGAGRCSCCPLRSPFRIVQLHMDELGCISPGRAVAAGGLAGIVAALLTYPLEVAETRLVVQSCRDPSYRGLVHVLRAVRRQEGLRALYRGASLTVIGAIPFSLGCYVVYVNLDKLWREPSSRLSPRQDFVNGCVAAGVAQTLSFPFETVKRKMQAQSAVLPHCGGADVHFTGVVDCFRQVIKAKGVLSLWSGLTANLVKIVPYFGLLFSSFELSKQVCLYRNGYIVSPLSYQPTPGVDQSLGPHELREVQRYLRNRNFRSEQPAMRG</sequence>
<proteinExistence type="inferred from homology"/>
<dbReference type="PROSITE" id="PS50920">
    <property type="entry name" value="SOLCAR"/>
    <property type="match status" value="2"/>
</dbReference>
<evidence type="ECO:0000256" key="3">
    <source>
        <dbReference type="ARBA" id="ARBA00022448"/>
    </source>
</evidence>
<feature type="chain" id="PRO_5035325776" evidence="12">
    <location>
        <begin position="28"/>
        <end position="298"/>
    </location>
</feature>
<evidence type="ECO:0000256" key="9">
    <source>
        <dbReference type="PROSITE-ProRule" id="PRU00282"/>
    </source>
</evidence>
<feature type="transmembrane region" description="Helical" evidence="11">
    <location>
        <begin position="117"/>
        <end position="140"/>
    </location>
</feature>
<keyword evidence="3 10" id="KW-0813">Transport</keyword>
<dbReference type="EMBL" id="JAAWVO010067470">
    <property type="protein sequence ID" value="MBN3323788.1"/>
    <property type="molecule type" value="Genomic_DNA"/>
</dbReference>
<evidence type="ECO:0000256" key="6">
    <source>
        <dbReference type="ARBA" id="ARBA00022989"/>
    </source>
</evidence>
<dbReference type="Proteomes" id="UP000736164">
    <property type="component" value="Unassembled WGS sequence"/>
</dbReference>
<protein>
    <submittedName>
        <fullName evidence="13">S2543 protein</fullName>
    </submittedName>
</protein>
<dbReference type="AlphaFoldDB" id="A0A8J7P574"/>
<feature type="signal peptide" evidence="12">
    <location>
        <begin position="1"/>
        <end position="27"/>
    </location>
</feature>
<evidence type="ECO:0000256" key="11">
    <source>
        <dbReference type="SAM" id="Phobius"/>
    </source>
</evidence>
<keyword evidence="8 9" id="KW-0472">Membrane</keyword>
<keyword evidence="6 11" id="KW-1133">Transmembrane helix</keyword>
<evidence type="ECO:0000256" key="5">
    <source>
        <dbReference type="ARBA" id="ARBA00022737"/>
    </source>
</evidence>
<evidence type="ECO:0000313" key="14">
    <source>
        <dbReference type="Proteomes" id="UP000736164"/>
    </source>
</evidence>
<dbReference type="InterPro" id="IPR018108">
    <property type="entry name" value="MCP_transmembrane"/>
</dbReference>
<evidence type="ECO:0000313" key="13">
    <source>
        <dbReference type="EMBL" id="MBN3323788.1"/>
    </source>
</evidence>
<accession>A0A8J7P574</accession>
<evidence type="ECO:0000256" key="7">
    <source>
        <dbReference type="ARBA" id="ARBA00023128"/>
    </source>
</evidence>
<dbReference type="SUPFAM" id="SSF103506">
    <property type="entry name" value="Mitochondrial carrier"/>
    <property type="match status" value="1"/>
</dbReference>
<dbReference type="Gene3D" id="1.50.40.10">
    <property type="entry name" value="Mitochondrial carrier domain"/>
    <property type="match status" value="1"/>
</dbReference>
<keyword evidence="14" id="KW-1185">Reference proteome</keyword>
<dbReference type="InterPro" id="IPR023395">
    <property type="entry name" value="MCP_dom_sf"/>
</dbReference>
<keyword evidence="12" id="KW-0732">Signal</keyword>
<dbReference type="Pfam" id="PF00153">
    <property type="entry name" value="Mito_carr"/>
    <property type="match status" value="2"/>
</dbReference>
<comment type="caution">
    <text evidence="13">The sequence shown here is derived from an EMBL/GenBank/DDBJ whole genome shotgun (WGS) entry which is preliminary data.</text>
</comment>
<reference evidence="13" key="1">
    <citation type="journal article" date="2021" name="Cell">
        <title>Tracing the genetic footprints of vertebrate landing in non-teleost ray-finned fishes.</title>
        <authorList>
            <person name="Bi X."/>
            <person name="Wang K."/>
            <person name="Yang L."/>
            <person name="Pan H."/>
            <person name="Jiang H."/>
            <person name="Wei Q."/>
            <person name="Fang M."/>
            <person name="Yu H."/>
            <person name="Zhu C."/>
            <person name="Cai Y."/>
            <person name="He Y."/>
            <person name="Gan X."/>
            <person name="Zeng H."/>
            <person name="Yu D."/>
            <person name="Zhu Y."/>
            <person name="Jiang H."/>
            <person name="Qiu Q."/>
            <person name="Yang H."/>
            <person name="Zhang Y.E."/>
            <person name="Wang W."/>
            <person name="Zhu M."/>
            <person name="He S."/>
            <person name="Zhang G."/>
        </authorList>
    </citation>
    <scope>NUCLEOTIDE SEQUENCE</scope>
    <source>
        <strain evidence="13">Allg_001</strain>
    </source>
</reference>
<evidence type="ECO:0000256" key="4">
    <source>
        <dbReference type="ARBA" id="ARBA00022692"/>
    </source>
</evidence>
<dbReference type="GO" id="GO:0031966">
    <property type="term" value="C:mitochondrial membrane"/>
    <property type="evidence" value="ECO:0007669"/>
    <property type="project" value="UniProtKB-SubCell"/>
</dbReference>
<evidence type="ECO:0000256" key="1">
    <source>
        <dbReference type="ARBA" id="ARBA00004225"/>
    </source>
</evidence>
<dbReference type="InterPro" id="IPR002067">
    <property type="entry name" value="MCP"/>
</dbReference>
<keyword evidence="7" id="KW-0496">Mitochondrion</keyword>
<evidence type="ECO:0000256" key="8">
    <source>
        <dbReference type="ARBA" id="ARBA00023136"/>
    </source>
</evidence>
<dbReference type="InterPro" id="IPR050567">
    <property type="entry name" value="Mitochondrial_Carrier"/>
</dbReference>
<name>A0A8J7P574_ATRSP</name>
<keyword evidence="5" id="KW-0677">Repeat</keyword>